<proteinExistence type="inferred from homology"/>
<dbReference type="EC" id="2.7.1.71" evidence="3 11"/>
<comment type="pathway">
    <text evidence="1 11">Metabolic intermediate biosynthesis; chorismate biosynthesis; chorismate from D-erythrose 4-phosphate and phosphoenolpyruvate: step 5/7.</text>
</comment>
<dbReference type="EMBL" id="BKCN01000024">
    <property type="protein sequence ID" value="GER05421.1"/>
    <property type="molecule type" value="Genomic_DNA"/>
</dbReference>
<dbReference type="GO" id="GO:0005829">
    <property type="term" value="C:cytosol"/>
    <property type="evidence" value="ECO:0007669"/>
    <property type="project" value="TreeGrafter"/>
</dbReference>
<accession>A0A5A7NAL3</accession>
<keyword evidence="4 11" id="KW-0028">Amino-acid biosynthesis</keyword>
<evidence type="ECO:0000256" key="4">
    <source>
        <dbReference type="ARBA" id="ARBA00022605"/>
    </source>
</evidence>
<dbReference type="AlphaFoldDB" id="A0A5A7NAL3"/>
<dbReference type="Gene3D" id="3.40.50.300">
    <property type="entry name" value="P-loop containing nucleotide triphosphate hydrolases"/>
    <property type="match status" value="1"/>
</dbReference>
<evidence type="ECO:0000256" key="10">
    <source>
        <dbReference type="ARBA" id="ARBA00048567"/>
    </source>
</evidence>
<comment type="cofactor">
    <cofactor evidence="11">
        <name>Mg(2+)</name>
        <dbReference type="ChEBI" id="CHEBI:18420"/>
    </cofactor>
    <text evidence="11">Binds 1 Mg(2+) ion per subunit.</text>
</comment>
<dbReference type="GO" id="GO:0004765">
    <property type="term" value="F:shikimate kinase activity"/>
    <property type="evidence" value="ECO:0007669"/>
    <property type="project" value="UniProtKB-UniRule"/>
</dbReference>
<evidence type="ECO:0000256" key="8">
    <source>
        <dbReference type="ARBA" id="ARBA00022840"/>
    </source>
</evidence>
<comment type="caution">
    <text evidence="11">Lacks conserved residue(s) required for the propagation of feature annotation.</text>
</comment>
<name>A0A5A7NAL3_9PROT</name>
<evidence type="ECO:0000313" key="12">
    <source>
        <dbReference type="EMBL" id="GER05421.1"/>
    </source>
</evidence>
<evidence type="ECO:0000256" key="9">
    <source>
        <dbReference type="ARBA" id="ARBA00023141"/>
    </source>
</evidence>
<dbReference type="Proteomes" id="UP000324996">
    <property type="component" value="Unassembled WGS sequence"/>
</dbReference>
<dbReference type="GO" id="GO:0005524">
    <property type="term" value="F:ATP binding"/>
    <property type="evidence" value="ECO:0007669"/>
    <property type="project" value="UniProtKB-UniRule"/>
</dbReference>
<comment type="catalytic activity">
    <reaction evidence="10 11">
        <text>shikimate + ATP = 3-phosphoshikimate + ADP + H(+)</text>
        <dbReference type="Rhea" id="RHEA:13121"/>
        <dbReference type="ChEBI" id="CHEBI:15378"/>
        <dbReference type="ChEBI" id="CHEBI:30616"/>
        <dbReference type="ChEBI" id="CHEBI:36208"/>
        <dbReference type="ChEBI" id="CHEBI:145989"/>
        <dbReference type="ChEBI" id="CHEBI:456216"/>
        <dbReference type="EC" id="2.7.1.71"/>
    </reaction>
</comment>
<dbReference type="GO" id="GO:0009423">
    <property type="term" value="P:chorismate biosynthetic process"/>
    <property type="evidence" value="ECO:0007669"/>
    <property type="project" value="UniProtKB-UniRule"/>
</dbReference>
<dbReference type="PANTHER" id="PTHR21087">
    <property type="entry name" value="SHIKIMATE KINASE"/>
    <property type="match status" value="1"/>
</dbReference>
<dbReference type="SUPFAM" id="SSF52540">
    <property type="entry name" value="P-loop containing nucleoside triphosphate hydrolases"/>
    <property type="match status" value="1"/>
</dbReference>
<comment type="subunit">
    <text evidence="11">Monomer.</text>
</comment>
<dbReference type="PROSITE" id="PS01128">
    <property type="entry name" value="SHIKIMATE_KINASE"/>
    <property type="match status" value="1"/>
</dbReference>
<reference evidence="12 13" key="1">
    <citation type="submission" date="2019-09" db="EMBL/GenBank/DDBJ databases">
        <title>NBRP : Genome information of microbial organism related human and environment.</title>
        <authorList>
            <person name="Hattori M."/>
            <person name="Oshima K."/>
            <person name="Inaba H."/>
            <person name="Suda W."/>
            <person name="Sakamoto M."/>
            <person name="Iino T."/>
            <person name="Kitahara M."/>
            <person name="Oshida Y."/>
            <person name="Iida T."/>
            <person name="Kudo T."/>
            <person name="Itoh T."/>
            <person name="Ohkuma M."/>
        </authorList>
    </citation>
    <scope>NUCLEOTIDE SEQUENCE [LARGE SCALE GENOMIC DNA]</scope>
    <source>
        <strain evidence="12 13">Q-1</strain>
    </source>
</reference>
<comment type="caution">
    <text evidence="12">The sequence shown here is derived from an EMBL/GenBank/DDBJ whole genome shotgun (WGS) entry which is preliminary data.</text>
</comment>
<dbReference type="UniPathway" id="UPA00053">
    <property type="reaction ID" value="UER00088"/>
</dbReference>
<keyword evidence="6 11" id="KW-0547">Nucleotide-binding</keyword>
<comment type="subcellular location">
    <subcellularLocation>
        <location evidence="11">Cytoplasm</location>
    </subcellularLocation>
</comment>
<dbReference type="InterPro" id="IPR000623">
    <property type="entry name" value="Shikimate_kinase/TSH1"/>
</dbReference>
<evidence type="ECO:0000256" key="1">
    <source>
        <dbReference type="ARBA" id="ARBA00004842"/>
    </source>
</evidence>
<dbReference type="InterPro" id="IPR023000">
    <property type="entry name" value="Shikimate_kinase_CS"/>
</dbReference>
<keyword evidence="11" id="KW-0479">Metal-binding</keyword>
<dbReference type="PANTHER" id="PTHR21087:SF16">
    <property type="entry name" value="SHIKIMATE KINASE 1, CHLOROPLASTIC"/>
    <property type="match status" value="1"/>
</dbReference>
<feature type="binding site" evidence="11">
    <location>
        <position position="96"/>
    </location>
    <ligand>
        <name>substrate</name>
    </ligand>
</feature>
<dbReference type="InterPro" id="IPR027417">
    <property type="entry name" value="P-loop_NTPase"/>
</dbReference>
<evidence type="ECO:0000256" key="7">
    <source>
        <dbReference type="ARBA" id="ARBA00022777"/>
    </source>
</evidence>
<dbReference type="InterPro" id="IPR031322">
    <property type="entry name" value="Shikimate/glucono_kinase"/>
</dbReference>
<gene>
    <name evidence="11 12" type="primary">aroK</name>
    <name evidence="12" type="ORF">JCM17846_31030</name>
</gene>
<dbReference type="GO" id="GO:0008652">
    <property type="term" value="P:amino acid biosynthetic process"/>
    <property type="evidence" value="ECO:0007669"/>
    <property type="project" value="UniProtKB-KW"/>
</dbReference>
<keyword evidence="5 11" id="KW-0808">Transferase</keyword>
<dbReference type="GO" id="GO:0000287">
    <property type="term" value="F:magnesium ion binding"/>
    <property type="evidence" value="ECO:0007669"/>
    <property type="project" value="UniProtKB-UniRule"/>
</dbReference>
<evidence type="ECO:0000256" key="11">
    <source>
        <dbReference type="HAMAP-Rule" id="MF_00109"/>
    </source>
</evidence>
<evidence type="ECO:0000313" key="13">
    <source>
        <dbReference type="Proteomes" id="UP000324996"/>
    </source>
</evidence>
<dbReference type="HAMAP" id="MF_00109">
    <property type="entry name" value="Shikimate_kinase"/>
    <property type="match status" value="1"/>
</dbReference>
<feature type="binding site" evidence="11">
    <location>
        <position position="72"/>
    </location>
    <ligand>
        <name>substrate</name>
    </ligand>
</feature>
<feature type="binding site" evidence="11">
    <location>
        <position position="175"/>
    </location>
    <ligand>
        <name>substrate</name>
    </ligand>
</feature>
<evidence type="ECO:0000256" key="3">
    <source>
        <dbReference type="ARBA" id="ARBA00012154"/>
    </source>
</evidence>
<feature type="binding site" evidence="11">
    <location>
        <position position="118"/>
    </location>
    <ligand>
        <name>substrate</name>
    </ligand>
</feature>
<feature type="binding site" evidence="11">
    <location>
        <begin position="50"/>
        <end position="55"/>
    </location>
    <ligand>
        <name>ATP</name>
        <dbReference type="ChEBI" id="CHEBI:30616"/>
    </ligand>
</feature>
<evidence type="ECO:0000256" key="5">
    <source>
        <dbReference type="ARBA" id="ARBA00022679"/>
    </source>
</evidence>
<comment type="similarity">
    <text evidence="2 11">Belongs to the shikimate kinase family.</text>
</comment>
<dbReference type="PRINTS" id="PR01100">
    <property type="entry name" value="SHIKIMTKNASE"/>
</dbReference>
<keyword evidence="7 11" id="KW-0418">Kinase</keyword>
<keyword evidence="8 11" id="KW-0067">ATP-binding</keyword>
<organism evidence="12 13">
    <name type="scientific">Iodidimonas nitroreducens</name>
    <dbReference type="NCBI Taxonomy" id="1236968"/>
    <lineage>
        <taxon>Bacteria</taxon>
        <taxon>Pseudomonadati</taxon>
        <taxon>Pseudomonadota</taxon>
        <taxon>Alphaproteobacteria</taxon>
        <taxon>Iodidimonadales</taxon>
        <taxon>Iodidimonadaceae</taxon>
        <taxon>Iodidimonas</taxon>
    </lineage>
</organism>
<comment type="function">
    <text evidence="11">Catalyzes the specific phosphorylation of the 3-hydroxyl group of shikimic acid using ATP as a cosubstrate.</text>
</comment>
<keyword evidence="13" id="KW-1185">Reference proteome</keyword>
<dbReference type="CDD" id="cd00464">
    <property type="entry name" value="SK"/>
    <property type="match status" value="1"/>
</dbReference>
<feature type="binding site" evidence="11">
    <location>
        <position position="156"/>
    </location>
    <ligand>
        <name>ATP</name>
        <dbReference type="ChEBI" id="CHEBI:30616"/>
    </ligand>
</feature>
<sequence>MAAGVQGCFMIGDFCAVSLFMMHEKTKNRHFSLIDPHNPGMPIVLVGLMGAGKSTIGRRLAARLGLGFVDADDAIAEAAGRSISEIFEAFGEAAFREGERRVIARLIDDKPQVIATGGGAFADPQTRDLVLSRSFSVWLDADIDILVERTAKRDTRPLLRQGDPRTILEGLWKTRAGDYAQANIHIKSSDGPHEHVVDKIIAAMGSYIRERTGP</sequence>
<keyword evidence="9 11" id="KW-0057">Aromatic amino acid biosynthesis</keyword>
<keyword evidence="11" id="KW-0963">Cytoplasm</keyword>
<protein>
    <recommendedName>
        <fullName evidence="3 11">Shikimate kinase</fullName>
        <shortName evidence="11">SK</shortName>
        <ecNumber evidence="3 11">2.7.1.71</ecNumber>
    </recommendedName>
</protein>
<feature type="binding site" evidence="11">
    <location>
        <position position="54"/>
    </location>
    <ligand>
        <name>Mg(2+)</name>
        <dbReference type="ChEBI" id="CHEBI:18420"/>
    </ligand>
</feature>
<keyword evidence="11" id="KW-0460">Magnesium</keyword>
<evidence type="ECO:0000256" key="6">
    <source>
        <dbReference type="ARBA" id="ARBA00022741"/>
    </source>
</evidence>
<dbReference type="NCBIfam" id="NF010552">
    <property type="entry name" value="PRK13946.1"/>
    <property type="match status" value="1"/>
</dbReference>
<evidence type="ECO:0000256" key="2">
    <source>
        <dbReference type="ARBA" id="ARBA00006997"/>
    </source>
</evidence>
<dbReference type="GO" id="GO:0009073">
    <property type="term" value="P:aromatic amino acid family biosynthetic process"/>
    <property type="evidence" value="ECO:0007669"/>
    <property type="project" value="UniProtKB-KW"/>
</dbReference>
<dbReference type="Pfam" id="PF01202">
    <property type="entry name" value="SKI"/>
    <property type="match status" value="1"/>
</dbReference>